<dbReference type="Proteomes" id="UP000789396">
    <property type="component" value="Unassembled WGS sequence"/>
</dbReference>
<evidence type="ECO:0000313" key="2">
    <source>
        <dbReference type="Proteomes" id="UP000789396"/>
    </source>
</evidence>
<dbReference type="AlphaFoldDB" id="A0A9N9A1R8"/>
<sequence>EVSDAFLQVYQQYDHFNVDPDNPQEEAAGNRIEEIGSEDEDLINLGEESDEDTVIEVLNNDSSSESSENNIVRNPQDQARALNNLADQIFNLVNQIKPTPTPQDIEKAFVANQVTDARKLSVIISYLKGPAATPNIDLWNDPHNRNLSFQPEFALESKWFSKLFTRKQYSLEAVDTYYTVIVELFRHVEAEGARYPNIAKVQIFVNGLHPELSVADMDSDIEKLNETLNNMLHHLKDQNKNFTKNQTHSNIVCFSCEHTGYIAPHCPNNNISHSNQNKNYQSNNRNFNNSNNGSSNYVCSLKIVDVVEKGEEFEESSKISEDEFEEEKLDDHMFNFVAFKNYLSNLNSSITSSSIINNNNSLYSNLYTNCLIETHEDIISLSRQVEIEKLLQNNANIFAYESHDLGKTEIVKHYIEPEKALTIKQSIITNPDKIKAIKEFLVLCDL</sequence>
<comment type="caution">
    <text evidence="1">The sequence shown here is derived from an EMBL/GenBank/DDBJ whole genome shotgun (WGS) entry which is preliminary data.</text>
</comment>
<proteinExistence type="predicted"/>
<reference evidence="1" key="1">
    <citation type="submission" date="2021-06" db="EMBL/GenBank/DDBJ databases">
        <authorList>
            <person name="Kallberg Y."/>
            <person name="Tangrot J."/>
            <person name="Rosling A."/>
        </authorList>
    </citation>
    <scope>NUCLEOTIDE SEQUENCE</scope>
    <source>
        <strain evidence="1">IN212</strain>
    </source>
</reference>
<keyword evidence="2" id="KW-1185">Reference proteome</keyword>
<gene>
    <name evidence="1" type="ORF">RFULGI_LOCUS3039</name>
</gene>
<protein>
    <submittedName>
        <fullName evidence="1">11770_t:CDS:1</fullName>
    </submittedName>
</protein>
<accession>A0A9N9A1R8</accession>
<feature type="non-terminal residue" evidence="1">
    <location>
        <position position="1"/>
    </location>
</feature>
<dbReference type="EMBL" id="CAJVPZ010002503">
    <property type="protein sequence ID" value="CAG8514194.1"/>
    <property type="molecule type" value="Genomic_DNA"/>
</dbReference>
<name>A0A9N9A1R8_9GLOM</name>
<organism evidence="1 2">
    <name type="scientific">Racocetra fulgida</name>
    <dbReference type="NCBI Taxonomy" id="60492"/>
    <lineage>
        <taxon>Eukaryota</taxon>
        <taxon>Fungi</taxon>
        <taxon>Fungi incertae sedis</taxon>
        <taxon>Mucoromycota</taxon>
        <taxon>Glomeromycotina</taxon>
        <taxon>Glomeromycetes</taxon>
        <taxon>Diversisporales</taxon>
        <taxon>Gigasporaceae</taxon>
        <taxon>Racocetra</taxon>
    </lineage>
</organism>
<evidence type="ECO:0000313" key="1">
    <source>
        <dbReference type="EMBL" id="CAG8514194.1"/>
    </source>
</evidence>